<gene>
    <name evidence="1" type="ORF">A2W14_07175</name>
</gene>
<dbReference type="Proteomes" id="UP000176665">
    <property type="component" value="Unassembled WGS sequence"/>
</dbReference>
<dbReference type="STRING" id="1798371.A2W14_07175"/>
<name>A0A1F5YN79_9BACT</name>
<evidence type="ECO:0000313" key="2">
    <source>
        <dbReference type="Proteomes" id="UP000176665"/>
    </source>
</evidence>
<protein>
    <submittedName>
        <fullName evidence="1">Uncharacterized protein</fullName>
    </submittedName>
</protein>
<dbReference type="EMBL" id="MFJA01000084">
    <property type="protein sequence ID" value="OGG01651.1"/>
    <property type="molecule type" value="Genomic_DNA"/>
</dbReference>
<proteinExistence type="predicted"/>
<reference evidence="1 2" key="1">
    <citation type="journal article" date="2016" name="Nat. Commun.">
        <title>Thousands of microbial genomes shed light on interconnected biogeochemical processes in an aquifer system.</title>
        <authorList>
            <person name="Anantharaman K."/>
            <person name="Brown C.T."/>
            <person name="Hug L.A."/>
            <person name="Sharon I."/>
            <person name="Castelle C.J."/>
            <person name="Probst A.J."/>
            <person name="Thomas B.C."/>
            <person name="Singh A."/>
            <person name="Wilkins M.J."/>
            <person name="Karaoz U."/>
            <person name="Brodie E.L."/>
            <person name="Williams K.H."/>
            <person name="Hubbard S.S."/>
            <person name="Banfield J.F."/>
        </authorList>
    </citation>
    <scope>NUCLEOTIDE SEQUENCE [LARGE SCALE GENOMIC DNA]</scope>
</reference>
<organism evidence="1 2">
    <name type="scientific">Candidatus Gottesmanbacteria bacterium RBG_16_37_8</name>
    <dbReference type="NCBI Taxonomy" id="1798371"/>
    <lineage>
        <taxon>Bacteria</taxon>
        <taxon>Candidatus Gottesmaniibacteriota</taxon>
    </lineage>
</organism>
<sequence length="106" mass="12005">MFETEEPSKYSFRPKNSDTGINRVISVDYGHEHLSPRDIEDLSQGIENGQTVIVAPKYSVMTINPSSKVGGEIYQFFHSLNGLILHDIRTMLAVRNLAKKATLFHR</sequence>
<evidence type="ECO:0000313" key="1">
    <source>
        <dbReference type="EMBL" id="OGG01651.1"/>
    </source>
</evidence>
<comment type="caution">
    <text evidence="1">The sequence shown here is derived from an EMBL/GenBank/DDBJ whole genome shotgun (WGS) entry which is preliminary data.</text>
</comment>
<dbReference type="AlphaFoldDB" id="A0A1F5YN79"/>
<accession>A0A1F5YN79</accession>